<dbReference type="EMBL" id="JBHRZH010000061">
    <property type="protein sequence ID" value="MFC3766810.1"/>
    <property type="molecule type" value="Genomic_DNA"/>
</dbReference>
<keyword evidence="1" id="KW-0472">Membrane</keyword>
<keyword evidence="1" id="KW-0812">Transmembrane</keyword>
<dbReference type="RefSeq" id="WP_205116261.1">
    <property type="nucleotide sequence ID" value="NZ_JAFBCM010000001.1"/>
</dbReference>
<feature type="transmembrane region" description="Helical" evidence="1">
    <location>
        <begin position="15"/>
        <end position="33"/>
    </location>
</feature>
<gene>
    <name evidence="2" type="ORF">ACFOUW_38700</name>
</gene>
<keyword evidence="3" id="KW-1185">Reference proteome</keyword>
<accession>A0ABV7YRG4</accession>
<evidence type="ECO:0008006" key="4">
    <source>
        <dbReference type="Google" id="ProtNLM"/>
    </source>
</evidence>
<reference evidence="3" key="1">
    <citation type="journal article" date="2019" name="Int. J. Syst. Evol. Microbiol.">
        <title>The Global Catalogue of Microorganisms (GCM) 10K type strain sequencing project: providing services to taxonomists for standard genome sequencing and annotation.</title>
        <authorList>
            <consortium name="The Broad Institute Genomics Platform"/>
            <consortium name="The Broad Institute Genome Sequencing Center for Infectious Disease"/>
            <person name="Wu L."/>
            <person name="Ma J."/>
        </authorList>
    </citation>
    <scope>NUCLEOTIDE SEQUENCE [LARGE SCALE GENOMIC DNA]</scope>
    <source>
        <strain evidence="3">CGMCC 4.7241</strain>
    </source>
</reference>
<proteinExistence type="predicted"/>
<comment type="caution">
    <text evidence="2">The sequence shown here is derived from an EMBL/GenBank/DDBJ whole genome shotgun (WGS) entry which is preliminary data.</text>
</comment>
<dbReference type="Proteomes" id="UP001595699">
    <property type="component" value="Unassembled WGS sequence"/>
</dbReference>
<protein>
    <recommendedName>
        <fullName evidence="4">PH domain-containing protein</fullName>
    </recommendedName>
</protein>
<sequence>MSDASVVSYRLRPAVGLRMVGVGFVWLAAFVLLEVLRATTDWLDGGIFGVLRIVFAIVFVVIAGAGAVMILDPRPGLRLDADGFTNRTNVLRRNSPRQGAWKEVDDVVRSDGAGGPTLLIQLNDGRRSPIFAKMLAARLDDIEQEIRTHLNDAHGYRPLQ</sequence>
<evidence type="ECO:0000313" key="3">
    <source>
        <dbReference type="Proteomes" id="UP001595699"/>
    </source>
</evidence>
<feature type="transmembrane region" description="Helical" evidence="1">
    <location>
        <begin position="45"/>
        <end position="71"/>
    </location>
</feature>
<name>A0ABV7YRG4_9ACTN</name>
<organism evidence="2 3">
    <name type="scientific">Tenggerimyces flavus</name>
    <dbReference type="NCBI Taxonomy" id="1708749"/>
    <lineage>
        <taxon>Bacteria</taxon>
        <taxon>Bacillati</taxon>
        <taxon>Actinomycetota</taxon>
        <taxon>Actinomycetes</taxon>
        <taxon>Propionibacteriales</taxon>
        <taxon>Nocardioidaceae</taxon>
        <taxon>Tenggerimyces</taxon>
    </lineage>
</organism>
<keyword evidence="1" id="KW-1133">Transmembrane helix</keyword>
<evidence type="ECO:0000313" key="2">
    <source>
        <dbReference type="EMBL" id="MFC3766810.1"/>
    </source>
</evidence>
<evidence type="ECO:0000256" key="1">
    <source>
        <dbReference type="SAM" id="Phobius"/>
    </source>
</evidence>